<evidence type="ECO:0000313" key="1">
    <source>
        <dbReference type="EMBL" id="KAF2476691.1"/>
    </source>
</evidence>
<comment type="caution">
    <text evidence="1">The sequence shown here is derived from an EMBL/GenBank/DDBJ whole genome shotgun (WGS) entry which is preliminary data.</text>
</comment>
<accession>A0ACB6RDY4</accession>
<proteinExistence type="predicted"/>
<evidence type="ECO:0000313" key="2">
    <source>
        <dbReference type="Proteomes" id="UP000799755"/>
    </source>
</evidence>
<reference evidence="1" key="1">
    <citation type="journal article" date="2020" name="Stud. Mycol.">
        <title>101 Dothideomycetes genomes: a test case for predicting lifestyles and emergence of pathogens.</title>
        <authorList>
            <person name="Haridas S."/>
            <person name="Albert R."/>
            <person name="Binder M."/>
            <person name="Bloem J."/>
            <person name="Labutti K."/>
            <person name="Salamov A."/>
            <person name="Andreopoulos B."/>
            <person name="Baker S."/>
            <person name="Barry K."/>
            <person name="Bills G."/>
            <person name="Bluhm B."/>
            <person name="Cannon C."/>
            <person name="Castanera R."/>
            <person name="Culley D."/>
            <person name="Daum C."/>
            <person name="Ezra D."/>
            <person name="Gonzalez J."/>
            <person name="Henrissat B."/>
            <person name="Kuo A."/>
            <person name="Liang C."/>
            <person name="Lipzen A."/>
            <person name="Lutzoni F."/>
            <person name="Magnuson J."/>
            <person name="Mondo S."/>
            <person name="Nolan M."/>
            <person name="Ohm R."/>
            <person name="Pangilinan J."/>
            <person name="Park H.-J."/>
            <person name="Ramirez L."/>
            <person name="Alfaro M."/>
            <person name="Sun H."/>
            <person name="Tritt A."/>
            <person name="Yoshinaga Y."/>
            <person name="Zwiers L.-H."/>
            <person name="Turgeon B."/>
            <person name="Goodwin S."/>
            <person name="Spatafora J."/>
            <person name="Crous P."/>
            <person name="Grigoriev I."/>
        </authorList>
    </citation>
    <scope>NUCLEOTIDE SEQUENCE</scope>
    <source>
        <strain evidence="1">ATCC 200398</strain>
    </source>
</reference>
<gene>
    <name evidence="1" type="ORF">BDR25DRAFT_339614</name>
</gene>
<sequence>MDSLVPWLGQTIERGLAQSAIWLEHKYDNRRGQVAGWAGVCHEDESNFDIIFQEETADARNVQVLQTAPLIISDGISSVEARVSPECKQTLRTRYGGKRCVENHLTAIISIHDFALRIATFGPPSRKLTLLLKGVDWRDGQKVPSIGRPVPVNSSPSAKKWMEKIQDIRMKQKEEKLPVLYRPLPLASVGDNMGDATQDSQLPFGTQAVPPIPPPNTRKEGSQPAKHTSATTHQDLLNLIHRRPVAFRATSDVDPSRNGVFEERPLQSKDKIPRDDIDLKEIFSQATTVQHNSKLPDGCSIDTVVRLNEETVIIHDGDEEEQADPPCNPSIKHDLHVGHELGLSEAVWMAGWTFEHDSPQGIYDSECDWMRDLEFIHDAVIVAKDQRKLLSKPESWQKPAPPHRFPDANIPIGILIELDERAGQDLKIQKEELTTSVDVETSESEMDTEEESGSDAEKPSIVLDAEFPFQQEPSSDVISWPSSPEPPQLRSRIHHGLPSDSSFGSPQKTLDQNDTNGDAILHPSRHSTSVLSSNDEHMEQPASSPPVAEEQDIPMASHDSDDDMEVSVPQGLGQDQGLAKGEPVIRTADDPVMRSEGAPVRPILHVNETPCLKDKNGQSTPLVSTENQTSSSTSKETTPTSIVYSTYEQPRSSASNTGLGLANTGDTRRPSSSISEPWVHGMKHVHFQSTNDSDVLMRDASPELEHIRPSALSSQLDTKQQVSPGLETALNLQTAQEEPSPASAQMPPLDLSSQPGHMASHLPRTAGTSAPSPHPEAVEVFGSDSIPSKRKLNDSPSKATLPRTKRREIKIVDFGGAEPLTQDPIASFQRQKKEAVQRIRVELGTDPTSGHRRRIPCPHPPPSDSSQSFAKEDENLQNPEKQFPKTQRTFTDARRECSLVQSIAAHGMEPLKLQALKIETDTESSTVFEMFRSAYPDYTGSWDHFINQCKTLLNLASLGTVVPRHQWDDYIIRDRIEFKDYVAKCMGAGKTWVSYDRFYKDHVQNLVYRKGIIKGLDSLLQAIGEYEDRPQAPNPPSTLDQGCKPTRRSLPWTSGSQNHSTSSPASRQERDRPRDSLPKKPIEDMDTFSRAYTHSNQSDVRVAKATSTCHSTYGASTANISSSHDRVYLTETTDIGEPGQRFREFVKAHQSLASLRGGNSNNTSMTRKPPVNVLSWTDDI</sequence>
<protein>
    <submittedName>
        <fullName evidence="1">Uncharacterized protein</fullName>
    </submittedName>
</protein>
<dbReference type="Proteomes" id="UP000799755">
    <property type="component" value="Unassembled WGS sequence"/>
</dbReference>
<name>A0ACB6RDY4_9PLEO</name>
<organism evidence="1 2">
    <name type="scientific">Lindgomyces ingoldianus</name>
    <dbReference type="NCBI Taxonomy" id="673940"/>
    <lineage>
        <taxon>Eukaryota</taxon>
        <taxon>Fungi</taxon>
        <taxon>Dikarya</taxon>
        <taxon>Ascomycota</taxon>
        <taxon>Pezizomycotina</taxon>
        <taxon>Dothideomycetes</taxon>
        <taxon>Pleosporomycetidae</taxon>
        <taxon>Pleosporales</taxon>
        <taxon>Lindgomycetaceae</taxon>
        <taxon>Lindgomyces</taxon>
    </lineage>
</organism>
<dbReference type="EMBL" id="MU003494">
    <property type="protein sequence ID" value="KAF2476691.1"/>
    <property type="molecule type" value="Genomic_DNA"/>
</dbReference>
<keyword evidence="2" id="KW-1185">Reference proteome</keyword>